<feature type="domain" description="Hemocyanin middle" evidence="2">
    <location>
        <begin position="17"/>
        <end position="311"/>
    </location>
</feature>
<keyword evidence="4" id="KW-1185">Reference proteome</keyword>
<dbReference type="GO" id="GO:0045735">
    <property type="term" value="F:nutrient reservoir activity"/>
    <property type="evidence" value="ECO:0007669"/>
    <property type="project" value="UniProtKB-KW"/>
</dbReference>
<dbReference type="PRINTS" id="PR00187">
    <property type="entry name" value="HAEMOCYANIN"/>
</dbReference>
<dbReference type="AlphaFoldDB" id="T1GYB5"/>
<proteinExistence type="predicted"/>
<keyword evidence="1" id="KW-0758">Storage protein</keyword>
<evidence type="ECO:0000313" key="4">
    <source>
        <dbReference type="Proteomes" id="UP000015102"/>
    </source>
</evidence>
<dbReference type="PANTHER" id="PTHR11511">
    <property type="entry name" value="LARVAL STORAGE PROTEIN/PHENOLOXIDASE"/>
    <property type="match status" value="1"/>
</dbReference>
<dbReference type="PANTHER" id="PTHR11511:SF5">
    <property type="entry name" value="FAT-BODY PROTEIN 1-RELATED"/>
    <property type="match status" value="1"/>
</dbReference>
<dbReference type="InterPro" id="IPR013788">
    <property type="entry name" value="Hemocyanin/hexamerin"/>
</dbReference>
<dbReference type="Pfam" id="PF00372">
    <property type="entry name" value="Hemocyanin_M"/>
    <property type="match status" value="1"/>
</dbReference>
<dbReference type="Gene3D" id="1.10.1280.10">
    <property type="entry name" value="Di-copper center containing domain from catechol oxidase"/>
    <property type="match status" value="1"/>
</dbReference>
<dbReference type="Proteomes" id="UP000015102">
    <property type="component" value="Unassembled WGS sequence"/>
</dbReference>
<evidence type="ECO:0000256" key="1">
    <source>
        <dbReference type="ARBA" id="ARBA00022761"/>
    </source>
</evidence>
<dbReference type="EnsemblMetazoa" id="MESCA008839-RA">
    <property type="protein sequence ID" value="MESCA008839-PA"/>
    <property type="gene ID" value="MESCA008839"/>
</dbReference>
<dbReference type="SUPFAM" id="SSF48056">
    <property type="entry name" value="Di-copper centre-containing domain"/>
    <property type="match status" value="1"/>
</dbReference>
<reference evidence="4" key="1">
    <citation type="submission" date="2013-02" db="EMBL/GenBank/DDBJ databases">
        <authorList>
            <person name="Hughes D."/>
        </authorList>
    </citation>
    <scope>NUCLEOTIDE SEQUENCE</scope>
    <source>
        <strain>Durham</strain>
        <strain evidence="4">NC isolate 2 -- Noor lab</strain>
    </source>
</reference>
<sequence length="312" mass="38448">MVAIHHPDYKYIVIPSLYEILPHMFYNGKFVMSVNAFEFELNDIEHKVEQKYADYLKEHVHEYDHVQHKKWKHWVGLEKSQFFHDMHIMPVHEKKVFSDHMEEYNKDPHYVEMMKEIKMYWLRHETTDSFGVMNDEAKLNYLTEDFDWNMYWYYSHMRYPFWMDSEEFGFKKEHFGEFFLFNLQQILARYHMERLSQNMGHCDAFHWEKEVRHGYNPHLVTYGYEAFSMRPNFWEMDFDDDNFWMDKIEDFERRIRDVVDKGVYHMANGEKIDLRHPEGIDYIGKMFMGHSDVIDKYFFGNWILFSNVILSG</sequence>
<organism evidence="3 4">
    <name type="scientific">Megaselia scalaris</name>
    <name type="common">Humpbacked fly</name>
    <name type="synonym">Phora scalaris</name>
    <dbReference type="NCBI Taxonomy" id="36166"/>
    <lineage>
        <taxon>Eukaryota</taxon>
        <taxon>Metazoa</taxon>
        <taxon>Ecdysozoa</taxon>
        <taxon>Arthropoda</taxon>
        <taxon>Hexapoda</taxon>
        <taxon>Insecta</taxon>
        <taxon>Pterygota</taxon>
        <taxon>Neoptera</taxon>
        <taxon>Endopterygota</taxon>
        <taxon>Diptera</taxon>
        <taxon>Brachycera</taxon>
        <taxon>Muscomorpha</taxon>
        <taxon>Platypezoidea</taxon>
        <taxon>Phoridae</taxon>
        <taxon>Megaseliini</taxon>
        <taxon>Megaselia</taxon>
    </lineage>
</organism>
<dbReference type="GO" id="GO:0005576">
    <property type="term" value="C:extracellular region"/>
    <property type="evidence" value="ECO:0007669"/>
    <property type="project" value="UniProtKB-ARBA"/>
</dbReference>
<dbReference type="STRING" id="36166.T1GYB5"/>
<dbReference type="InterPro" id="IPR008922">
    <property type="entry name" value="Di-copper_centre_dom_sf"/>
</dbReference>
<accession>T1GYB5</accession>
<evidence type="ECO:0000259" key="2">
    <source>
        <dbReference type="Pfam" id="PF00372"/>
    </source>
</evidence>
<name>T1GYB5_MEGSC</name>
<reference evidence="3" key="2">
    <citation type="submission" date="2015-06" db="UniProtKB">
        <authorList>
            <consortium name="EnsemblMetazoa"/>
        </authorList>
    </citation>
    <scope>IDENTIFICATION</scope>
</reference>
<dbReference type="EMBL" id="CAQQ02372698">
    <property type="status" value="NOT_ANNOTATED_CDS"/>
    <property type="molecule type" value="Genomic_DNA"/>
</dbReference>
<dbReference type="InterPro" id="IPR000896">
    <property type="entry name" value="Hemocyanin/hexamerin_mid_dom"/>
</dbReference>
<dbReference type="HOGENOM" id="CLU_893040_0_0_1"/>
<dbReference type="EMBL" id="CAQQ02372697">
    <property type="status" value="NOT_ANNOTATED_CDS"/>
    <property type="molecule type" value="Genomic_DNA"/>
</dbReference>
<evidence type="ECO:0000313" key="3">
    <source>
        <dbReference type="EnsemblMetazoa" id="MESCA008839-PA"/>
    </source>
</evidence>
<protein>
    <recommendedName>
        <fullName evidence="2">Hemocyanin middle domain-containing protein</fullName>
    </recommendedName>
</protein>